<gene>
    <name evidence="2" type="ORF">J1605_009003</name>
</gene>
<name>A0AB34GZR0_ESCRO</name>
<dbReference type="GO" id="GO:0030414">
    <property type="term" value="F:peptidase inhibitor activity"/>
    <property type="evidence" value="ECO:0007669"/>
    <property type="project" value="InterPro"/>
</dbReference>
<dbReference type="Gene3D" id="4.10.75.10">
    <property type="entry name" value="Elafin-like"/>
    <property type="match status" value="1"/>
</dbReference>
<keyword evidence="3" id="KW-1185">Reference proteome</keyword>
<comment type="caution">
    <text evidence="2">The sequence shown here is derived from an EMBL/GenBank/DDBJ whole genome shotgun (WGS) entry which is preliminary data.</text>
</comment>
<dbReference type="GO" id="GO:0005576">
    <property type="term" value="C:extracellular region"/>
    <property type="evidence" value="ECO:0007669"/>
    <property type="project" value="InterPro"/>
</dbReference>
<accession>A0AB34GZR0</accession>
<evidence type="ECO:0000313" key="2">
    <source>
        <dbReference type="EMBL" id="KAJ8783960.1"/>
    </source>
</evidence>
<evidence type="ECO:0000259" key="1">
    <source>
        <dbReference type="Pfam" id="PF00095"/>
    </source>
</evidence>
<organism evidence="2 3">
    <name type="scientific">Eschrichtius robustus</name>
    <name type="common">California gray whale</name>
    <name type="synonym">Eschrichtius gibbosus</name>
    <dbReference type="NCBI Taxonomy" id="9764"/>
    <lineage>
        <taxon>Eukaryota</taxon>
        <taxon>Metazoa</taxon>
        <taxon>Chordata</taxon>
        <taxon>Craniata</taxon>
        <taxon>Vertebrata</taxon>
        <taxon>Euteleostomi</taxon>
        <taxon>Mammalia</taxon>
        <taxon>Eutheria</taxon>
        <taxon>Laurasiatheria</taxon>
        <taxon>Artiodactyla</taxon>
        <taxon>Whippomorpha</taxon>
        <taxon>Cetacea</taxon>
        <taxon>Mysticeti</taxon>
        <taxon>Eschrichtiidae</taxon>
        <taxon>Eschrichtius</taxon>
    </lineage>
</organism>
<dbReference type="InterPro" id="IPR008197">
    <property type="entry name" value="WAP_dom"/>
</dbReference>
<dbReference type="AlphaFoldDB" id="A0AB34GZR0"/>
<feature type="domain" description="WAP" evidence="1">
    <location>
        <begin position="75"/>
        <end position="104"/>
    </location>
</feature>
<dbReference type="InterPro" id="IPR036645">
    <property type="entry name" value="Elafin-like_sf"/>
</dbReference>
<dbReference type="Pfam" id="PF00095">
    <property type="entry name" value="WAP"/>
    <property type="match status" value="1"/>
</dbReference>
<proteinExistence type="predicted"/>
<dbReference type="EMBL" id="JAIQCJ010002079">
    <property type="protein sequence ID" value="KAJ8783960.1"/>
    <property type="molecule type" value="Genomic_DNA"/>
</dbReference>
<dbReference type="Proteomes" id="UP001159641">
    <property type="component" value="Unassembled WGS sequence"/>
</dbReference>
<sequence>MQGTQVRALVREDSACHKQGAEEDKFQLFSSPAASLPKTSDSSMKLGGFLLLVTLVVLSSEVQELQAAVRPYKLLGTCIELCSGDWDCGPEEHCVSNGCGHKCVSD</sequence>
<dbReference type="SUPFAM" id="SSF57256">
    <property type="entry name" value="Elafin-like"/>
    <property type="match status" value="1"/>
</dbReference>
<reference evidence="2 3" key="1">
    <citation type="submission" date="2022-11" db="EMBL/GenBank/DDBJ databases">
        <title>Whole genome sequence of Eschrichtius robustus ER-17-0199.</title>
        <authorList>
            <person name="Bruniche-Olsen A."/>
            <person name="Black A.N."/>
            <person name="Fields C.J."/>
            <person name="Walden K."/>
            <person name="Dewoody J.A."/>
        </authorList>
    </citation>
    <scope>NUCLEOTIDE SEQUENCE [LARGE SCALE GENOMIC DNA]</scope>
    <source>
        <strain evidence="2">ER-17-0199</strain>
        <tissue evidence="2">Blubber</tissue>
    </source>
</reference>
<protein>
    <recommendedName>
        <fullName evidence="1">WAP domain-containing protein</fullName>
    </recommendedName>
</protein>
<evidence type="ECO:0000313" key="3">
    <source>
        <dbReference type="Proteomes" id="UP001159641"/>
    </source>
</evidence>